<dbReference type="InterPro" id="IPR009311">
    <property type="entry name" value="IFI6/IFI27-like"/>
</dbReference>
<dbReference type="AlphaFoldDB" id="A0A9N8VB33"/>
<keyword evidence="8" id="KW-1185">Reference proteome</keyword>
<name>A0A9N8VB33_FUNMO</name>
<evidence type="ECO:0000256" key="3">
    <source>
        <dbReference type="ARBA" id="ARBA00022692"/>
    </source>
</evidence>
<comment type="subcellular location">
    <subcellularLocation>
        <location evidence="1">Membrane</location>
        <topology evidence="1">Multi-pass membrane protein</topology>
    </subcellularLocation>
</comment>
<dbReference type="EMBL" id="CAJVPP010000161">
    <property type="protein sequence ID" value="CAG8449391.1"/>
    <property type="molecule type" value="Genomic_DNA"/>
</dbReference>
<organism evidence="7 8">
    <name type="scientific">Funneliformis mosseae</name>
    <name type="common">Endomycorrhizal fungus</name>
    <name type="synonym">Glomus mosseae</name>
    <dbReference type="NCBI Taxonomy" id="27381"/>
    <lineage>
        <taxon>Eukaryota</taxon>
        <taxon>Fungi</taxon>
        <taxon>Fungi incertae sedis</taxon>
        <taxon>Mucoromycota</taxon>
        <taxon>Glomeromycotina</taxon>
        <taxon>Glomeromycetes</taxon>
        <taxon>Glomerales</taxon>
        <taxon>Glomeraceae</taxon>
        <taxon>Funneliformis</taxon>
    </lineage>
</organism>
<proteinExistence type="inferred from homology"/>
<accession>A0A9N8VB33</accession>
<comment type="caution">
    <text evidence="7">The sequence shown here is derived from an EMBL/GenBank/DDBJ whole genome shotgun (WGS) entry which is preliminary data.</text>
</comment>
<evidence type="ECO:0000256" key="4">
    <source>
        <dbReference type="ARBA" id="ARBA00022989"/>
    </source>
</evidence>
<keyword evidence="4" id="KW-1133">Transmembrane helix</keyword>
<gene>
    <name evidence="7" type="ORF">FMOSSE_LOCUS1403</name>
</gene>
<evidence type="ECO:0000313" key="7">
    <source>
        <dbReference type="EMBL" id="CAG8449391.1"/>
    </source>
</evidence>
<dbReference type="Pfam" id="PF06140">
    <property type="entry name" value="Ifi-6-16"/>
    <property type="match status" value="1"/>
</dbReference>
<evidence type="ECO:0000256" key="5">
    <source>
        <dbReference type="ARBA" id="ARBA00023136"/>
    </source>
</evidence>
<keyword evidence="6" id="KW-0175">Coiled coil</keyword>
<comment type="similarity">
    <text evidence="2">Belongs to the IFI6/IFI27 family.</text>
</comment>
<keyword evidence="5" id="KW-0472">Membrane</keyword>
<dbReference type="InterPro" id="IPR038213">
    <property type="entry name" value="IFI6/IFI27-like_sf"/>
</dbReference>
<dbReference type="Proteomes" id="UP000789375">
    <property type="component" value="Unassembled WGS sequence"/>
</dbReference>
<evidence type="ECO:0000256" key="2">
    <source>
        <dbReference type="ARBA" id="ARBA00007262"/>
    </source>
</evidence>
<evidence type="ECO:0000313" key="8">
    <source>
        <dbReference type="Proteomes" id="UP000789375"/>
    </source>
</evidence>
<dbReference type="Gene3D" id="6.10.110.10">
    <property type="match status" value="1"/>
</dbReference>
<protein>
    <submittedName>
        <fullName evidence="7">12609_t:CDS:1</fullName>
    </submittedName>
</protein>
<sequence length="161" mass="17803">MSLQGGAVAAGSLVAILQSVGAAGFSIGTVIATSSGGAVLGGYIAKAMLNTLESNREELKELENLVSIDESNVDENEKNKKVIFDMKQPLLDSNENEKLKSFLRGFESAREIAKDRAKRFEFLVIRDFKGSNYLYRYFVDKHGIDYVTSEKRSIFLNLNNP</sequence>
<reference evidence="7" key="1">
    <citation type="submission" date="2021-06" db="EMBL/GenBank/DDBJ databases">
        <authorList>
            <person name="Kallberg Y."/>
            <person name="Tangrot J."/>
            <person name="Rosling A."/>
        </authorList>
    </citation>
    <scope>NUCLEOTIDE SEQUENCE</scope>
    <source>
        <strain evidence="7">87-6 pot B 2015</strain>
    </source>
</reference>
<keyword evidence="3" id="KW-0812">Transmembrane</keyword>
<evidence type="ECO:0000256" key="6">
    <source>
        <dbReference type="SAM" id="Coils"/>
    </source>
</evidence>
<evidence type="ECO:0000256" key="1">
    <source>
        <dbReference type="ARBA" id="ARBA00004141"/>
    </source>
</evidence>
<feature type="coiled-coil region" evidence="6">
    <location>
        <begin position="45"/>
        <end position="79"/>
    </location>
</feature>
<dbReference type="GO" id="GO:0016020">
    <property type="term" value="C:membrane"/>
    <property type="evidence" value="ECO:0007669"/>
    <property type="project" value="UniProtKB-SubCell"/>
</dbReference>